<protein>
    <submittedName>
        <fullName evidence="1">Uncharacterized protein</fullName>
    </submittedName>
</protein>
<dbReference type="AlphaFoldDB" id="A0A8J3M9W4"/>
<accession>A0A8J3M9W4</accession>
<name>A0A8J3M9W4_9RHOB</name>
<keyword evidence="2" id="KW-1185">Reference proteome</keyword>
<gene>
    <name evidence="1" type="ORF">GCM10017056_47470</name>
</gene>
<evidence type="ECO:0000313" key="2">
    <source>
        <dbReference type="Proteomes" id="UP000626220"/>
    </source>
</evidence>
<reference evidence="1" key="1">
    <citation type="journal article" date="2014" name="Int. J. Syst. Evol. Microbiol.">
        <title>Complete genome sequence of Corynebacterium casei LMG S-19264T (=DSM 44701T), isolated from a smear-ripened cheese.</title>
        <authorList>
            <consortium name="US DOE Joint Genome Institute (JGI-PGF)"/>
            <person name="Walter F."/>
            <person name="Albersmeier A."/>
            <person name="Kalinowski J."/>
            <person name="Ruckert C."/>
        </authorList>
    </citation>
    <scope>NUCLEOTIDE SEQUENCE</scope>
    <source>
        <strain evidence="1">KCTC 42650</strain>
    </source>
</reference>
<reference evidence="1" key="2">
    <citation type="submission" date="2020-09" db="EMBL/GenBank/DDBJ databases">
        <authorList>
            <person name="Sun Q."/>
            <person name="Kim S."/>
        </authorList>
    </citation>
    <scope>NUCLEOTIDE SEQUENCE</scope>
    <source>
        <strain evidence="1">KCTC 42650</strain>
    </source>
</reference>
<organism evidence="1 2">
    <name type="scientific">Seohaeicola zhoushanensis</name>
    <dbReference type="NCBI Taxonomy" id="1569283"/>
    <lineage>
        <taxon>Bacteria</taxon>
        <taxon>Pseudomonadati</taxon>
        <taxon>Pseudomonadota</taxon>
        <taxon>Alphaproteobacteria</taxon>
        <taxon>Rhodobacterales</taxon>
        <taxon>Roseobacteraceae</taxon>
        <taxon>Seohaeicola</taxon>
    </lineage>
</organism>
<dbReference type="Proteomes" id="UP000626220">
    <property type="component" value="Unassembled WGS sequence"/>
</dbReference>
<dbReference type="EMBL" id="BNCJ01000027">
    <property type="protein sequence ID" value="GHF71059.1"/>
    <property type="molecule type" value="Genomic_DNA"/>
</dbReference>
<sequence>MSQIRALTSIDVDDLPDYPLTVDDRLDSHWFMTWERRRWLNSDMRLRGTPECRALYFDLINIAFDHSPIGTLPRDPDVLARLAGADASHFKALCQLDYGPLHKWRPCRCGEEIRLYHPIVLKTVLDAIAGKESSIAKNDAANTAKRLQRLRRTVAGLHAELAKNDAAILWMDGWLVEEGCGYRTAVWVERAMTAWSQHMVHLNGRARTG</sequence>
<proteinExistence type="predicted"/>
<dbReference type="RefSeq" id="WP_229864438.1">
    <property type="nucleotide sequence ID" value="NZ_BNCJ01000027.1"/>
</dbReference>
<comment type="caution">
    <text evidence="1">The sequence shown here is derived from an EMBL/GenBank/DDBJ whole genome shotgun (WGS) entry which is preliminary data.</text>
</comment>
<evidence type="ECO:0000313" key="1">
    <source>
        <dbReference type="EMBL" id="GHF71059.1"/>
    </source>
</evidence>